<reference evidence="1 2" key="1">
    <citation type="journal article" date="2019" name="Nat. Microbiol.">
        <title>Mediterranean grassland soil C-N compound turnover is dependent on rainfall and depth, and is mediated by genomically divergent microorganisms.</title>
        <authorList>
            <person name="Diamond S."/>
            <person name="Andeer P.F."/>
            <person name="Li Z."/>
            <person name="Crits-Christoph A."/>
            <person name="Burstein D."/>
            <person name="Anantharaman K."/>
            <person name="Lane K.R."/>
            <person name="Thomas B.C."/>
            <person name="Pan C."/>
            <person name="Northen T.R."/>
            <person name="Banfield J.F."/>
        </authorList>
    </citation>
    <scope>NUCLEOTIDE SEQUENCE [LARGE SCALE GENOMIC DNA]</scope>
    <source>
        <strain evidence="1">WS_10</strain>
    </source>
</reference>
<sequence>MTPSSTLATFWEALRVGDADAVWECFVEGRHDLPVPGQLWFLPPTDRITLAEFRSLPITGGRVLVSYEVHYIPRGLDQERCFRTGDELVRMRGLWRIARPLGQASMPEWEPTPRPVDI</sequence>
<proteinExistence type="predicted"/>
<dbReference type="Proteomes" id="UP000319836">
    <property type="component" value="Unassembled WGS sequence"/>
</dbReference>
<comment type="caution">
    <text evidence="1">The sequence shown here is derived from an EMBL/GenBank/DDBJ whole genome shotgun (WGS) entry which is preliminary data.</text>
</comment>
<evidence type="ECO:0000313" key="2">
    <source>
        <dbReference type="Proteomes" id="UP000319836"/>
    </source>
</evidence>
<accession>A0A538UB18</accession>
<protein>
    <recommendedName>
        <fullName evidence="3">Nuclear transport factor 2 family protein</fullName>
    </recommendedName>
</protein>
<name>A0A538UB18_UNCEI</name>
<dbReference type="EMBL" id="VBPA01000023">
    <property type="protein sequence ID" value="TMQ73101.1"/>
    <property type="molecule type" value="Genomic_DNA"/>
</dbReference>
<evidence type="ECO:0008006" key="3">
    <source>
        <dbReference type="Google" id="ProtNLM"/>
    </source>
</evidence>
<dbReference type="AlphaFoldDB" id="A0A538UB18"/>
<organism evidence="1 2">
    <name type="scientific">Eiseniibacteriota bacterium</name>
    <dbReference type="NCBI Taxonomy" id="2212470"/>
    <lineage>
        <taxon>Bacteria</taxon>
        <taxon>Candidatus Eiseniibacteriota</taxon>
    </lineage>
</organism>
<evidence type="ECO:0000313" key="1">
    <source>
        <dbReference type="EMBL" id="TMQ73101.1"/>
    </source>
</evidence>
<gene>
    <name evidence="1" type="ORF">E6K80_00995</name>
</gene>